<protein>
    <submittedName>
        <fullName evidence="5">CoA-binding domain-containing protein</fullName>
    </submittedName>
</protein>
<dbReference type="InterPro" id="IPR036291">
    <property type="entry name" value="NAD(P)-bd_dom_sf"/>
</dbReference>
<dbReference type="Pfam" id="PF13727">
    <property type="entry name" value="CoA_binding_3"/>
    <property type="match status" value="1"/>
</dbReference>
<accession>A0A1G8FTI1</accession>
<dbReference type="Pfam" id="PF02719">
    <property type="entry name" value="Polysacc_synt_2"/>
    <property type="match status" value="1"/>
</dbReference>
<evidence type="ECO:0000256" key="3">
    <source>
        <dbReference type="SAM" id="Phobius"/>
    </source>
</evidence>
<keyword evidence="6" id="KW-1185">Reference proteome</keyword>
<reference evidence="5 6" key="1">
    <citation type="submission" date="2016-10" db="EMBL/GenBank/DDBJ databases">
        <authorList>
            <person name="de Groot N.N."/>
        </authorList>
    </citation>
    <scope>NUCLEOTIDE SEQUENCE [LARGE SCALE GENOMIC DNA]</scope>
    <source>
        <strain evidence="5 6">NP_1H</strain>
    </source>
</reference>
<evidence type="ECO:0000259" key="4">
    <source>
        <dbReference type="Pfam" id="PF02719"/>
    </source>
</evidence>
<dbReference type="InterPro" id="IPR003869">
    <property type="entry name" value="Polysac_CapD-like"/>
</dbReference>
<keyword evidence="3" id="KW-0812">Transmembrane</keyword>
<dbReference type="SUPFAM" id="SSF51735">
    <property type="entry name" value="NAD(P)-binding Rossmann-fold domains"/>
    <property type="match status" value="1"/>
</dbReference>
<evidence type="ECO:0000256" key="2">
    <source>
        <dbReference type="SAM" id="MobiDB-lite"/>
    </source>
</evidence>
<keyword evidence="3" id="KW-0472">Membrane</keyword>
<evidence type="ECO:0000313" key="6">
    <source>
        <dbReference type="Proteomes" id="UP000199258"/>
    </source>
</evidence>
<dbReference type="InterPro" id="IPR051203">
    <property type="entry name" value="Polysaccharide_Synthase-Rel"/>
</dbReference>
<dbReference type="SUPFAM" id="SSF53335">
    <property type="entry name" value="S-adenosyl-L-methionine-dependent methyltransferases"/>
    <property type="match status" value="1"/>
</dbReference>
<feature type="transmembrane region" description="Helical" evidence="3">
    <location>
        <begin position="108"/>
        <end position="133"/>
    </location>
</feature>
<feature type="domain" description="Polysaccharide biosynthesis protein CapD-like" evidence="4">
    <location>
        <begin position="316"/>
        <end position="593"/>
    </location>
</feature>
<feature type="compositionally biased region" description="Polar residues" evidence="2">
    <location>
        <begin position="11"/>
        <end position="22"/>
    </location>
</feature>
<dbReference type="STRING" id="335973.SAMN04488693_103190"/>
<evidence type="ECO:0000313" key="5">
    <source>
        <dbReference type="EMBL" id="SDH85449.1"/>
    </source>
</evidence>
<feature type="transmembrane region" description="Helical" evidence="3">
    <location>
        <begin position="139"/>
        <end position="157"/>
    </location>
</feature>
<proteinExistence type="inferred from homology"/>
<sequence length="629" mass="68401">MTALQAPSKGIMTQTDNQNSAARVNRDGSAGKTEKPALWLWSQYAFDSLAWIVAVFLAVILRLELLVNQINVPGVVIFCAVAVVSQLIVGISFALYRGRYAFGSFHEARLLVIVTVIVSVILLLVSIAFISVIQIPRSVAIIAFPFACIFMASTRYLKRMYVESKAKPGDDAQRTLIYGAGFLGKSLVTRMMQDRDSPYFPVGLIDDDPAKKHLRLATVPVLGRLEDLPEIARRTRATALVIAFSDVEAAQVRRVSDLVDGLGIRVLVLPPLRDMLAGGEKGLADFRDVAVEDLIGRRPVDIRADEVAGYIAGRRVLVTGAGGSIGSELCRQIAEFRPAELIMLDRDETGLQTTQISLTGRGLLTGRDTVLADIRDADTLRDIFLDRAPEVVFHAAALKHVSLLEQYPEEAWKTNVLGTLNVLRAAEAAGVSNFVNISTDKAANPTSVLGHSKRVAEKLTAWTAGAEGRKYVSVRFGNVIGSRGSMLPLFTEQIRVGGPITVTDPEVTRFFMTIPEACQLVIQAGAIGRGGEVLILDMGEPVKILDVARRMIAMSGKDIDIVFTGLRKGEKLHEDLVGIDEDDARPLHPKISHTRVTALDPAVLNLRDWKVKGGIEVYSENVPPAEKGA</sequence>
<comment type="similarity">
    <text evidence="1">Belongs to the polysaccharide synthase family.</text>
</comment>
<dbReference type="EMBL" id="FNDT01000003">
    <property type="protein sequence ID" value="SDH85449.1"/>
    <property type="molecule type" value="Genomic_DNA"/>
</dbReference>
<evidence type="ECO:0000256" key="1">
    <source>
        <dbReference type="ARBA" id="ARBA00007430"/>
    </source>
</evidence>
<dbReference type="CDD" id="cd05237">
    <property type="entry name" value="UDP_invert_4-6DH_SDR_e"/>
    <property type="match status" value="1"/>
</dbReference>
<feature type="transmembrane region" description="Helical" evidence="3">
    <location>
        <begin position="75"/>
        <end position="96"/>
    </location>
</feature>
<dbReference type="InterPro" id="IPR029063">
    <property type="entry name" value="SAM-dependent_MTases_sf"/>
</dbReference>
<feature type="transmembrane region" description="Helical" evidence="3">
    <location>
        <begin position="44"/>
        <end position="63"/>
    </location>
</feature>
<dbReference type="PANTHER" id="PTHR43318">
    <property type="entry name" value="UDP-N-ACETYLGLUCOSAMINE 4,6-DEHYDRATASE"/>
    <property type="match status" value="1"/>
</dbReference>
<dbReference type="PANTHER" id="PTHR43318:SF1">
    <property type="entry name" value="POLYSACCHARIDE BIOSYNTHESIS PROTEIN EPSC-RELATED"/>
    <property type="match status" value="1"/>
</dbReference>
<feature type="region of interest" description="Disordered" evidence="2">
    <location>
        <begin position="1"/>
        <end position="30"/>
    </location>
</feature>
<gene>
    <name evidence="5" type="ORF">SAMN04488693_103190</name>
</gene>
<organism evidence="5 6">
    <name type="scientific">Arthrobacter subterraneus</name>
    <dbReference type="NCBI Taxonomy" id="335973"/>
    <lineage>
        <taxon>Bacteria</taxon>
        <taxon>Bacillati</taxon>
        <taxon>Actinomycetota</taxon>
        <taxon>Actinomycetes</taxon>
        <taxon>Micrococcales</taxon>
        <taxon>Micrococcaceae</taxon>
        <taxon>Arthrobacter</taxon>
    </lineage>
</organism>
<keyword evidence="3" id="KW-1133">Transmembrane helix</keyword>
<dbReference type="AlphaFoldDB" id="A0A1G8FTI1"/>
<name>A0A1G8FTI1_9MICC</name>
<dbReference type="Proteomes" id="UP000199258">
    <property type="component" value="Unassembled WGS sequence"/>
</dbReference>
<dbReference type="Gene3D" id="3.40.50.720">
    <property type="entry name" value="NAD(P)-binding Rossmann-like Domain"/>
    <property type="match status" value="2"/>
</dbReference>